<keyword evidence="17" id="KW-1185">Reference proteome</keyword>
<comment type="caution">
    <text evidence="16">The sequence shown here is derived from an EMBL/GenBank/DDBJ whole genome shotgun (WGS) entry which is preliminary data.</text>
</comment>
<evidence type="ECO:0000256" key="4">
    <source>
        <dbReference type="ARBA" id="ARBA00022670"/>
    </source>
</evidence>
<dbReference type="InterPro" id="IPR000209">
    <property type="entry name" value="Peptidase_S8/S53_dom"/>
</dbReference>
<comment type="subcellular location">
    <subcellularLocation>
        <location evidence="1">Cell membrane</location>
        <topology evidence="1">Single-pass membrane protein</topology>
    </subcellularLocation>
</comment>
<feature type="active site" description="Charge relay system" evidence="10">
    <location>
        <position position="102"/>
    </location>
</feature>
<dbReference type="GO" id="GO:0005886">
    <property type="term" value="C:plasma membrane"/>
    <property type="evidence" value="ECO:0007669"/>
    <property type="project" value="UniProtKB-SubCell"/>
</dbReference>
<dbReference type="PANTHER" id="PTHR43806">
    <property type="entry name" value="PEPTIDASE S8"/>
    <property type="match status" value="1"/>
</dbReference>
<dbReference type="PROSITE" id="PS00138">
    <property type="entry name" value="SUBTILASE_SER"/>
    <property type="match status" value="1"/>
</dbReference>
<dbReference type="Pfam" id="PF00082">
    <property type="entry name" value="Peptidase_S8"/>
    <property type="match status" value="1"/>
</dbReference>
<evidence type="ECO:0000256" key="6">
    <source>
        <dbReference type="ARBA" id="ARBA00022801"/>
    </source>
</evidence>
<dbReference type="PANTHER" id="PTHR43806:SF11">
    <property type="entry name" value="CEREVISIN-RELATED"/>
    <property type="match status" value="1"/>
</dbReference>
<feature type="region of interest" description="Disordered" evidence="12">
    <location>
        <begin position="327"/>
        <end position="369"/>
    </location>
</feature>
<dbReference type="PRINTS" id="PR00723">
    <property type="entry name" value="SUBTILISIN"/>
</dbReference>
<sequence>MGIAGRLGKTAAATVAAVLLSTVAAPGAALADDVRPKQWQLDSLHAADAWPQSTGAGTIVAVLDSGVDADHVDLRGKVLPGADFVKSTDGSGGDGTEDPVGHGTSVAALIGGLNDADGVVGVAYDAQILPVRVLDKDNRYDDAGVVARAVRWAVDHGADVVNLSLGGVGKSPELAEAITYALSREVVVIACTGNVDSSKDDEQGVWFPARMPGVVAVSGLSPDGEFWDGALTGTETVLTAPADHLTSAHPDGYWNIQGTSFAAPLVSATAALIRAKYPDLSAANVINRLIFTAADLGKPGRDEVYGFGLVNPVGALAPEIPQVLTNPLLSQVDGGGGTQPESSQTPPPSTDGAVPPDGEAPPAAAEEPKGPGPTPYILLAVVAVIAAIALTTTLVLLRRNGHYRKPPPL</sequence>
<evidence type="ECO:0000256" key="11">
    <source>
        <dbReference type="RuleBase" id="RU003355"/>
    </source>
</evidence>
<dbReference type="Gene3D" id="3.40.50.200">
    <property type="entry name" value="Peptidase S8/S53 domain"/>
    <property type="match status" value="1"/>
</dbReference>
<evidence type="ECO:0000256" key="3">
    <source>
        <dbReference type="ARBA" id="ARBA00022475"/>
    </source>
</evidence>
<keyword evidence="8 13" id="KW-1133">Transmembrane helix</keyword>
<keyword evidence="4 10" id="KW-0645">Protease</keyword>
<reference evidence="16 17" key="1">
    <citation type="submission" date="2020-08" db="EMBL/GenBank/DDBJ databases">
        <title>Genomic Encyclopedia of Type Strains, Phase IV (KMG-IV): sequencing the most valuable type-strain genomes for metagenomic binning, comparative biology and taxonomic classification.</title>
        <authorList>
            <person name="Goeker M."/>
        </authorList>
    </citation>
    <scope>NUCLEOTIDE SEQUENCE [LARGE SCALE GENOMIC DNA]</scope>
    <source>
        <strain evidence="16 17">YIM 65646</strain>
    </source>
</reference>
<dbReference type="InterPro" id="IPR015500">
    <property type="entry name" value="Peptidase_S8_subtilisin-rel"/>
</dbReference>
<keyword evidence="5 13" id="KW-0812">Transmembrane</keyword>
<evidence type="ECO:0000256" key="10">
    <source>
        <dbReference type="PROSITE-ProRule" id="PRU01240"/>
    </source>
</evidence>
<feature type="active site" description="Charge relay system" evidence="10">
    <location>
        <position position="260"/>
    </location>
</feature>
<gene>
    <name evidence="16" type="ORF">HNR73_003249</name>
</gene>
<name>A0A841FPA7_9ACTN</name>
<feature type="transmembrane region" description="Helical" evidence="13">
    <location>
        <begin position="376"/>
        <end position="397"/>
    </location>
</feature>
<protein>
    <submittedName>
        <fullName evidence="16">Type VII secretion-associated serine protease mycosin</fullName>
    </submittedName>
</protein>
<comment type="similarity">
    <text evidence="2 10 11">Belongs to the peptidase S8 family.</text>
</comment>
<dbReference type="EMBL" id="JACHGT010000006">
    <property type="protein sequence ID" value="MBB6035392.1"/>
    <property type="molecule type" value="Genomic_DNA"/>
</dbReference>
<evidence type="ECO:0000256" key="8">
    <source>
        <dbReference type="ARBA" id="ARBA00022989"/>
    </source>
</evidence>
<keyword evidence="9 13" id="KW-0472">Membrane</keyword>
<accession>A0A841FPA7</accession>
<evidence type="ECO:0000256" key="13">
    <source>
        <dbReference type="SAM" id="Phobius"/>
    </source>
</evidence>
<keyword evidence="3" id="KW-1003">Cell membrane</keyword>
<dbReference type="SUPFAM" id="SSF52743">
    <property type="entry name" value="Subtilisin-like"/>
    <property type="match status" value="1"/>
</dbReference>
<dbReference type="PROSITE" id="PS00136">
    <property type="entry name" value="SUBTILASE_ASP"/>
    <property type="match status" value="1"/>
</dbReference>
<dbReference type="InterPro" id="IPR023827">
    <property type="entry name" value="Peptidase_S8_Asp-AS"/>
</dbReference>
<evidence type="ECO:0000313" key="17">
    <source>
        <dbReference type="Proteomes" id="UP000548476"/>
    </source>
</evidence>
<dbReference type="NCBIfam" id="TIGR03921">
    <property type="entry name" value="T7SS_mycosin"/>
    <property type="match status" value="1"/>
</dbReference>
<feature type="signal peptide" evidence="14">
    <location>
        <begin position="1"/>
        <end position="31"/>
    </location>
</feature>
<dbReference type="RefSeq" id="WP_184788251.1">
    <property type="nucleotide sequence ID" value="NZ_BONT01000004.1"/>
</dbReference>
<feature type="compositionally biased region" description="Low complexity" evidence="12">
    <location>
        <begin position="339"/>
        <end position="365"/>
    </location>
</feature>
<keyword evidence="14" id="KW-0732">Signal</keyword>
<feature type="domain" description="Peptidase S8/S53" evidence="15">
    <location>
        <begin position="55"/>
        <end position="308"/>
    </location>
</feature>
<evidence type="ECO:0000256" key="7">
    <source>
        <dbReference type="ARBA" id="ARBA00022825"/>
    </source>
</evidence>
<dbReference type="InterPro" id="IPR023828">
    <property type="entry name" value="Peptidase_S8_Ser-AS"/>
</dbReference>
<dbReference type="AlphaFoldDB" id="A0A841FPA7"/>
<evidence type="ECO:0000256" key="12">
    <source>
        <dbReference type="SAM" id="MobiDB-lite"/>
    </source>
</evidence>
<dbReference type="InterPro" id="IPR036852">
    <property type="entry name" value="Peptidase_S8/S53_dom_sf"/>
</dbReference>
<organism evidence="16 17">
    <name type="scientific">Phytomonospora endophytica</name>
    <dbReference type="NCBI Taxonomy" id="714109"/>
    <lineage>
        <taxon>Bacteria</taxon>
        <taxon>Bacillati</taxon>
        <taxon>Actinomycetota</taxon>
        <taxon>Actinomycetes</taxon>
        <taxon>Micromonosporales</taxon>
        <taxon>Micromonosporaceae</taxon>
        <taxon>Phytomonospora</taxon>
    </lineage>
</organism>
<evidence type="ECO:0000256" key="14">
    <source>
        <dbReference type="SAM" id="SignalP"/>
    </source>
</evidence>
<keyword evidence="6 10" id="KW-0378">Hydrolase</keyword>
<evidence type="ECO:0000256" key="9">
    <source>
        <dbReference type="ARBA" id="ARBA00023136"/>
    </source>
</evidence>
<dbReference type="Proteomes" id="UP000548476">
    <property type="component" value="Unassembled WGS sequence"/>
</dbReference>
<dbReference type="GO" id="GO:0006508">
    <property type="term" value="P:proteolysis"/>
    <property type="evidence" value="ECO:0007669"/>
    <property type="project" value="UniProtKB-KW"/>
</dbReference>
<feature type="active site" description="Charge relay system" evidence="10">
    <location>
        <position position="64"/>
    </location>
</feature>
<evidence type="ECO:0000256" key="2">
    <source>
        <dbReference type="ARBA" id="ARBA00011073"/>
    </source>
</evidence>
<dbReference type="InterPro" id="IPR023834">
    <property type="entry name" value="T7SS_pept_S8A_mycosin"/>
</dbReference>
<dbReference type="InterPro" id="IPR050131">
    <property type="entry name" value="Peptidase_S8_subtilisin-like"/>
</dbReference>
<evidence type="ECO:0000313" key="16">
    <source>
        <dbReference type="EMBL" id="MBB6035392.1"/>
    </source>
</evidence>
<dbReference type="PROSITE" id="PS51892">
    <property type="entry name" value="SUBTILASE"/>
    <property type="match status" value="1"/>
</dbReference>
<evidence type="ECO:0000259" key="15">
    <source>
        <dbReference type="Pfam" id="PF00082"/>
    </source>
</evidence>
<keyword evidence="7 10" id="KW-0720">Serine protease</keyword>
<evidence type="ECO:0000256" key="1">
    <source>
        <dbReference type="ARBA" id="ARBA00004162"/>
    </source>
</evidence>
<evidence type="ECO:0000256" key="5">
    <source>
        <dbReference type="ARBA" id="ARBA00022692"/>
    </source>
</evidence>
<proteinExistence type="inferred from homology"/>
<dbReference type="GO" id="GO:0004252">
    <property type="term" value="F:serine-type endopeptidase activity"/>
    <property type="evidence" value="ECO:0007669"/>
    <property type="project" value="UniProtKB-UniRule"/>
</dbReference>
<feature type="chain" id="PRO_5033062413" evidence="14">
    <location>
        <begin position="32"/>
        <end position="409"/>
    </location>
</feature>